<protein>
    <submittedName>
        <fullName evidence="2">Uncharacterized protein</fullName>
    </submittedName>
</protein>
<dbReference type="EMBL" id="HACG01030630">
    <property type="protein sequence ID" value="CEK77495.1"/>
    <property type="molecule type" value="Transcribed_RNA"/>
</dbReference>
<name>A0A0B7AC32_9EUPU</name>
<gene>
    <name evidence="2" type="primary">ORF105047</name>
</gene>
<accession>A0A0B7AC32</accession>
<sequence length="100" mass="11251">PNQQGSFQRMYGSNTDVSFKPQTHIAENPIPYRTTQEKTQFRSSSDDPSRVPVPPQRQSSNNIRGGSVLDSWRDHLPSRKSAVQQLGLKFEHPGYTAAPK</sequence>
<feature type="non-terminal residue" evidence="2">
    <location>
        <position position="100"/>
    </location>
</feature>
<feature type="compositionally biased region" description="Polar residues" evidence="1">
    <location>
        <begin position="1"/>
        <end position="21"/>
    </location>
</feature>
<evidence type="ECO:0000256" key="1">
    <source>
        <dbReference type="SAM" id="MobiDB-lite"/>
    </source>
</evidence>
<feature type="region of interest" description="Disordered" evidence="1">
    <location>
        <begin position="1"/>
        <end position="73"/>
    </location>
</feature>
<feature type="non-terminal residue" evidence="2">
    <location>
        <position position="1"/>
    </location>
</feature>
<proteinExistence type="predicted"/>
<dbReference type="AlphaFoldDB" id="A0A0B7AC32"/>
<organism evidence="2">
    <name type="scientific">Arion vulgaris</name>
    <dbReference type="NCBI Taxonomy" id="1028688"/>
    <lineage>
        <taxon>Eukaryota</taxon>
        <taxon>Metazoa</taxon>
        <taxon>Spiralia</taxon>
        <taxon>Lophotrochozoa</taxon>
        <taxon>Mollusca</taxon>
        <taxon>Gastropoda</taxon>
        <taxon>Heterobranchia</taxon>
        <taxon>Euthyneura</taxon>
        <taxon>Panpulmonata</taxon>
        <taxon>Eupulmonata</taxon>
        <taxon>Stylommatophora</taxon>
        <taxon>Helicina</taxon>
        <taxon>Arionoidea</taxon>
        <taxon>Arionidae</taxon>
        <taxon>Arion</taxon>
    </lineage>
</organism>
<reference evidence="2" key="1">
    <citation type="submission" date="2014-12" db="EMBL/GenBank/DDBJ databases">
        <title>Insight into the proteome of Arion vulgaris.</title>
        <authorList>
            <person name="Aradska J."/>
            <person name="Bulat T."/>
            <person name="Smidak R."/>
            <person name="Sarate P."/>
            <person name="Gangsoo J."/>
            <person name="Sialana F."/>
            <person name="Bilban M."/>
            <person name="Lubec G."/>
        </authorList>
    </citation>
    <scope>NUCLEOTIDE SEQUENCE</scope>
    <source>
        <tissue evidence="2">Skin</tissue>
    </source>
</reference>
<feature type="compositionally biased region" description="Basic and acidic residues" evidence="1">
    <location>
        <begin position="35"/>
        <end position="49"/>
    </location>
</feature>
<evidence type="ECO:0000313" key="2">
    <source>
        <dbReference type="EMBL" id="CEK77495.1"/>
    </source>
</evidence>